<dbReference type="Gene3D" id="3.90.1640.30">
    <property type="match status" value="1"/>
</dbReference>
<keyword evidence="4" id="KW-0378">Hydrolase</keyword>
<dbReference type="GO" id="GO:0004527">
    <property type="term" value="F:exonuclease activity"/>
    <property type="evidence" value="ECO:0007669"/>
    <property type="project" value="UniProtKB-KW"/>
</dbReference>
<keyword evidence="5 10" id="KW-0269">Exonuclease</keyword>
<evidence type="ECO:0000259" key="8">
    <source>
        <dbReference type="Pfam" id="PF10141"/>
    </source>
</evidence>
<dbReference type="Pfam" id="PF02272">
    <property type="entry name" value="DHHA1"/>
    <property type="match status" value="1"/>
</dbReference>
<comment type="similarity">
    <text evidence="1">Belongs to the RecJ family.</text>
</comment>
<organism evidence="10 11">
    <name type="scientific">Ferviditalea candida</name>
    <dbReference type="NCBI Taxonomy" id="3108399"/>
    <lineage>
        <taxon>Bacteria</taxon>
        <taxon>Bacillati</taxon>
        <taxon>Bacillota</taxon>
        <taxon>Bacilli</taxon>
        <taxon>Bacillales</taxon>
        <taxon>Paenibacillaceae</taxon>
        <taxon>Ferviditalea</taxon>
    </lineage>
</organism>
<dbReference type="InterPro" id="IPR001667">
    <property type="entry name" value="DDH_dom"/>
</dbReference>
<dbReference type="Pfam" id="PF10141">
    <property type="entry name" value="ssDNA-exonuc_C"/>
    <property type="match status" value="1"/>
</dbReference>
<dbReference type="InterPro" id="IPR004610">
    <property type="entry name" value="RecJ"/>
</dbReference>
<evidence type="ECO:0000313" key="11">
    <source>
        <dbReference type="Proteomes" id="UP001310386"/>
    </source>
</evidence>
<dbReference type="InterPro" id="IPR038763">
    <property type="entry name" value="DHH_sf"/>
</dbReference>
<evidence type="ECO:0000313" key="10">
    <source>
        <dbReference type="EMBL" id="MEB3102016.1"/>
    </source>
</evidence>
<proteinExistence type="inferred from homology"/>
<reference evidence="10" key="1">
    <citation type="submission" date="2023-12" db="EMBL/GenBank/DDBJ databases">
        <title>Fervidustalea candida gen. nov., sp. nov., a novel member of the family Paenibacillaceae isolated from a geothermal area.</title>
        <authorList>
            <person name="Li W.-J."/>
            <person name="Jiao J.-Y."/>
            <person name="Chen Y."/>
        </authorList>
    </citation>
    <scope>NUCLEOTIDE SEQUENCE</scope>
    <source>
        <strain evidence="10">SYSU GA230002</strain>
    </source>
</reference>
<dbReference type="InterPro" id="IPR051673">
    <property type="entry name" value="SSDNA_exonuclease_RecJ"/>
</dbReference>
<dbReference type="NCBIfam" id="TIGR00644">
    <property type="entry name" value="recJ"/>
    <property type="match status" value="1"/>
</dbReference>
<dbReference type="EMBL" id="JAYJLD010000012">
    <property type="protein sequence ID" value="MEB3102016.1"/>
    <property type="molecule type" value="Genomic_DNA"/>
</dbReference>
<dbReference type="RefSeq" id="WP_371754134.1">
    <property type="nucleotide sequence ID" value="NZ_JAYJLD010000012.1"/>
</dbReference>
<feature type="domain" description="DHHA1" evidence="7">
    <location>
        <begin position="345"/>
        <end position="440"/>
    </location>
</feature>
<protein>
    <recommendedName>
        <fullName evidence="2">Single-stranded-DNA-specific exonuclease RecJ</fullName>
    </recommendedName>
</protein>
<feature type="domain" description="DDH" evidence="6">
    <location>
        <begin position="82"/>
        <end position="226"/>
    </location>
</feature>
<evidence type="ECO:0000256" key="2">
    <source>
        <dbReference type="ARBA" id="ARBA00019841"/>
    </source>
</evidence>
<sequence length="815" mass="90445">MLRPKAKWNFQNDIRHQADVLADKLNISPLLAKLLAVRGISDVCEAEQFLFGGHEQFHDPFLLNGMKEAVERIRRALSSGEKIRIYGDYDADGVSGTSLMFYLLRMLGADFDYYIPHRLHEGYGLNPAALDDARHRGVSLLITVDNGISAVEEVEYARSLNIDVIVTDHHEPPELLPDAYSVINPKKPGCGYPFKHLAGAGVAFKLAQALLGRLPEELLEIAAIGTVADLMPLNGENRIMVKLGLERMRNSGYKGIRALCRVSNVDIGVMNATHIGYALAPRINAAGRLEHAAQAVQLLTADNEQQAEHAAVHLDMLNRERQRLADEMTQEAFEQIKDGGDAGRKVLVVSKEGWNVGIVGIVASKVLEEYYRPTLVLSIDPDTGTAKGSARSIPGFDIRQALAECGELLDHYGGHQAAAGMTLPVENLPHLAYRLNRIAEEWLSEEDLIPNLSADLECRLEDVNLETIRQIGLLEPFGTGNPSPRFVMRELKLSELRTIGKDGKHLKMTMLSPDGNNNGAAKEAVGFGFGGLSELISSSSNIDILGEMSVNEWNGIRKPQIILQDMRILQVQVFDWRNKRDASPDRLGLLLDKLRGMHPLSGEQAFIVSDASKLELLPIPLRSGDASVWSLTPDGNFAPHNRWAERMKPEGIKTALVYTLPNQLEQMEAALGRLTSLTRIYAIFADADSGLAPIPSREMFKKVYASIAQQGSWPADDKRMLESLGRRTGLSESTIRMILEIFEELVFIERIGARFHCIPQPQKRDLASSIRYRQSLLRSEVEKALVFSTADELTEWFLSRLGHSQTNNLLTEEIV</sequence>
<evidence type="ECO:0000256" key="4">
    <source>
        <dbReference type="ARBA" id="ARBA00022801"/>
    </source>
</evidence>
<dbReference type="Pfam" id="PF17768">
    <property type="entry name" value="RecJ_OB"/>
    <property type="match status" value="1"/>
</dbReference>
<feature type="domain" description="RecJ OB" evidence="9">
    <location>
        <begin position="455"/>
        <end position="565"/>
    </location>
</feature>
<dbReference type="InterPro" id="IPR003156">
    <property type="entry name" value="DHHA1_dom"/>
</dbReference>
<accession>A0ABU5ZK17</accession>
<keyword evidence="3" id="KW-0540">Nuclease</keyword>
<dbReference type="Gene3D" id="3.10.310.30">
    <property type="match status" value="1"/>
</dbReference>
<name>A0ABU5ZK17_9BACL</name>
<comment type="caution">
    <text evidence="10">The sequence shown here is derived from an EMBL/GenBank/DDBJ whole genome shotgun (WGS) entry which is preliminary data.</text>
</comment>
<evidence type="ECO:0000256" key="5">
    <source>
        <dbReference type="ARBA" id="ARBA00022839"/>
    </source>
</evidence>
<dbReference type="PANTHER" id="PTHR30255">
    <property type="entry name" value="SINGLE-STRANDED-DNA-SPECIFIC EXONUCLEASE RECJ"/>
    <property type="match status" value="1"/>
</dbReference>
<dbReference type="Pfam" id="PF01368">
    <property type="entry name" value="DHH"/>
    <property type="match status" value="1"/>
</dbReference>
<feature type="domain" description="Single-stranded-DNA-specific exonuclease RecJ C-terminal" evidence="8">
    <location>
        <begin position="572"/>
        <end position="797"/>
    </location>
</feature>
<evidence type="ECO:0000259" key="7">
    <source>
        <dbReference type="Pfam" id="PF02272"/>
    </source>
</evidence>
<dbReference type="InterPro" id="IPR041122">
    <property type="entry name" value="RecJ_OB"/>
</dbReference>
<evidence type="ECO:0000256" key="3">
    <source>
        <dbReference type="ARBA" id="ARBA00022722"/>
    </source>
</evidence>
<evidence type="ECO:0000259" key="6">
    <source>
        <dbReference type="Pfam" id="PF01368"/>
    </source>
</evidence>
<dbReference type="Proteomes" id="UP001310386">
    <property type="component" value="Unassembled WGS sequence"/>
</dbReference>
<keyword evidence="11" id="KW-1185">Reference proteome</keyword>
<dbReference type="PANTHER" id="PTHR30255:SF2">
    <property type="entry name" value="SINGLE-STRANDED-DNA-SPECIFIC EXONUCLEASE RECJ"/>
    <property type="match status" value="1"/>
</dbReference>
<dbReference type="InterPro" id="IPR018779">
    <property type="entry name" value="RecJ_C"/>
</dbReference>
<evidence type="ECO:0000256" key="1">
    <source>
        <dbReference type="ARBA" id="ARBA00005915"/>
    </source>
</evidence>
<dbReference type="SUPFAM" id="SSF64182">
    <property type="entry name" value="DHH phosphoesterases"/>
    <property type="match status" value="1"/>
</dbReference>
<evidence type="ECO:0000259" key="9">
    <source>
        <dbReference type="Pfam" id="PF17768"/>
    </source>
</evidence>
<gene>
    <name evidence="10" type="primary">recJ</name>
    <name evidence="10" type="ORF">VF724_10105</name>
</gene>